<protein>
    <submittedName>
        <fullName evidence="4">AMP-binding enzyme</fullName>
    </submittedName>
</protein>
<feature type="domain" description="AMP-dependent synthetase/ligase" evidence="3">
    <location>
        <begin position="219"/>
        <end position="618"/>
    </location>
</feature>
<keyword evidence="2" id="KW-0067">ATP-binding</keyword>
<proteinExistence type="predicted"/>
<dbReference type="Proteomes" id="UP000704712">
    <property type="component" value="Unassembled WGS sequence"/>
</dbReference>
<dbReference type="PANTHER" id="PTHR43272:SF33">
    <property type="entry name" value="AMP-BINDING DOMAIN-CONTAINING PROTEIN-RELATED"/>
    <property type="match status" value="1"/>
</dbReference>
<dbReference type="AlphaFoldDB" id="A0A833TCS5"/>
<dbReference type="GO" id="GO:0004467">
    <property type="term" value="F:long-chain fatty acid-CoA ligase activity"/>
    <property type="evidence" value="ECO:0007669"/>
    <property type="project" value="TreeGrafter"/>
</dbReference>
<dbReference type="InterPro" id="IPR000873">
    <property type="entry name" value="AMP-dep_synth/lig_dom"/>
</dbReference>
<evidence type="ECO:0000313" key="6">
    <source>
        <dbReference type="Proteomes" id="UP000602510"/>
    </source>
</evidence>
<sequence>MSERQVSVSQMVTSCSSDGARQTRRQRRCCVGVCEQCTELGLLAHFNGGGSFGEEGGDCDGQCESGDLVHFAWALTFAGLHATQLRNGHVNLSFDIFAGTTARRTGSWSSPAHHSHFVPRSSTMQILHRSSRIGSFVGRLAPRWLRSLSIPSSGSTVSFSHELQSEPRVAGRGPARVCPVETPYRPHMTLYTNLLDRAKVDDGSRPMFGSRPVDPTTGAATGDYEWKTFAEFLDHVDETASGMKLALGLRRQDTVGVFSRSQYEWTLVEQSCNRMAFTLVPLYDTLGPSSVPYILNHTEMKVVFCAKEQTTTLLHCLPECPHLKTIVQYESNLNEQQVAEANERGVKIWALEDVVKIGRVHPADADPPKPDDLSTICYTSGTTGTPKGVLVTHANFVSAVNAYRPMIKANRDDVYFSFLPLPHVAERFLHAMMITEGAAIGFYHGKVAQILDDVQKLHPTVFVAVPRLMNRIFDQLKHKVTATGDAKHVEYFYQALDEKKRLNMLKHDQYDAELFDGFKPVLGGRVRQILTGAAPITSEVKEFFQYVFGVPVLEAYGITEASGGVACSSALMPQGPHVGVPLPGLAICLGDVPEMNYSSDEGYGEVLMKGPNVFSGYYKQPELTQEVLDEDGWYATGDIGRWNPDGTLSIVDRKKHIFKLSQGEHVAPEKIEGVYQKSSFVGQVFVDGDSLQNYLVAVVVPDPDVVKHSTFKNWETDYEQRRELEKVVLADMDALAHADGLHGFERVKKIHLTSEAFTVENDLVTPTLKPKRAKLAQYFADEVKTLYDAGSKYE</sequence>
<evidence type="ECO:0000259" key="3">
    <source>
        <dbReference type="Pfam" id="PF00501"/>
    </source>
</evidence>
<dbReference type="InterPro" id="IPR042099">
    <property type="entry name" value="ANL_N_sf"/>
</dbReference>
<keyword evidence="1" id="KW-0547">Nucleotide-binding</keyword>
<dbReference type="Proteomes" id="UP000602510">
    <property type="component" value="Unassembled WGS sequence"/>
</dbReference>
<organism evidence="4 6">
    <name type="scientific">Phytophthora infestans</name>
    <name type="common">Potato late blight agent</name>
    <name type="synonym">Botrytis infestans</name>
    <dbReference type="NCBI Taxonomy" id="4787"/>
    <lineage>
        <taxon>Eukaryota</taxon>
        <taxon>Sar</taxon>
        <taxon>Stramenopiles</taxon>
        <taxon>Oomycota</taxon>
        <taxon>Peronosporomycetes</taxon>
        <taxon>Peronosporales</taxon>
        <taxon>Peronosporaceae</taxon>
        <taxon>Phytophthora</taxon>
    </lineage>
</organism>
<dbReference type="PROSITE" id="PS00455">
    <property type="entry name" value="AMP_BINDING"/>
    <property type="match status" value="1"/>
</dbReference>
<evidence type="ECO:0000313" key="5">
    <source>
        <dbReference type="EMBL" id="KAF4148934.1"/>
    </source>
</evidence>
<evidence type="ECO:0000256" key="2">
    <source>
        <dbReference type="ARBA" id="ARBA00022840"/>
    </source>
</evidence>
<keyword evidence="6" id="KW-1185">Reference proteome</keyword>
<dbReference type="GO" id="GO:0005783">
    <property type="term" value="C:endoplasmic reticulum"/>
    <property type="evidence" value="ECO:0007669"/>
    <property type="project" value="TreeGrafter"/>
</dbReference>
<dbReference type="PROSITE" id="PS51257">
    <property type="entry name" value="PROKAR_LIPOPROTEIN"/>
    <property type="match status" value="1"/>
</dbReference>
<comment type="caution">
    <text evidence="4">The sequence shown here is derived from an EMBL/GenBank/DDBJ whole genome shotgun (WGS) entry which is preliminary data.</text>
</comment>
<evidence type="ECO:0000256" key="1">
    <source>
        <dbReference type="ARBA" id="ARBA00022741"/>
    </source>
</evidence>
<dbReference type="GO" id="GO:0005524">
    <property type="term" value="F:ATP binding"/>
    <property type="evidence" value="ECO:0007669"/>
    <property type="project" value="UniProtKB-KW"/>
</dbReference>
<reference evidence="4" key="1">
    <citation type="submission" date="2020-04" db="EMBL/GenBank/DDBJ databases">
        <title>Hybrid Assembly of Korean Phytophthora infestans isolates.</title>
        <authorList>
            <person name="Prokchorchik M."/>
            <person name="Lee Y."/>
            <person name="Seo J."/>
            <person name="Cho J.-H."/>
            <person name="Park Y.-E."/>
            <person name="Jang D.-C."/>
            <person name="Im J.-S."/>
            <person name="Choi J.-G."/>
            <person name="Park H.-J."/>
            <person name="Lee G.-B."/>
            <person name="Lee Y.-G."/>
            <person name="Hong S.-Y."/>
            <person name="Cho K."/>
            <person name="Sohn K.H."/>
        </authorList>
    </citation>
    <scope>NUCLEOTIDE SEQUENCE</scope>
    <source>
        <strain evidence="4">KR_1_A1</strain>
        <strain evidence="5">KR_2_A2</strain>
    </source>
</reference>
<name>A0A833TCS5_PHYIN</name>
<dbReference type="GO" id="GO:0016020">
    <property type="term" value="C:membrane"/>
    <property type="evidence" value="ECO:0007669"/>
    <property type="project" value="TreeGrafter"/>
</dbReference>
<evidence type="ECO:0000313" key="4">
    <source>
        <dbReference type="EMBL" id="KAF4040424.1"/>
    </source>
</evidence>
<accession>A0A833TCS5</accession>
<dbReference type="EMBL" id="JAACNO010000207">
    <property type="protein sequence ID" value="KAF4148934.1"/>
    <property type="molecule type" value="Genomic_DNA"/>
</dbReference>
<dbReference type="PANTHER" id="PTHR43272">
    <property type="entry name" value="LONG-CHAIN-FATTY-ACID--COA LIGASE"/>
    <property type="match status" value="1"/>
</dbReference>
<gene>
    <name evidence="4" type="ORF">GN244_ATG07284</name>
    <name evidence="5" type="ORF">GN958_ATG01850</name>
</gene>
<dbReference type="EMBL" id="WSZM01000140">
    <property type="protein sequence ID" value="KAF4040424.1"/>
    <property type="molecule type" value="Genomic_DNA"/>
</dbReference>
<dbReference type="Gene3D" id="3.40.50.12780">
    <property type="entry name" value="N-terminal domain of ligase-like"/>
    <property type="match status" value="1"/>
</dbReference>
<dbReference type="InterPro" id="IPR020845">
    <property type="entry name" value="AMP-binding_CS"/>
</dbReference>
<dbReference type="Pfam" id="PF00501">
    <property type="entry name" value="AMP-binding"/>
    <property type="match status" value="1"/>
</dbReference>
<dbReference type="SUPFAM" id="SSF56801">
    <property type="entry name" value="Acetyl-CoA synthetase-like"/>
    <property type="match status" value="1"/>
</dbReference>